<dbReference type="Pfam" id="PF01807">
    <property type="entry name" value="Zn_ribbon_DnaG"/>
    <property type="match status" value="1"/>
</dbReference>
<reference evidence="18 19" key="1">
    <citation type="journal article" date="2016" name="Nat. Commun.">
        <title>Thousands of microbial genomes shed light on interconnected biogeochemical processes in an aquifer system.</title>
        <authorList>
            <person name="Anantharaman K."/>
            <person name="Brown C.T."/>
            <person name="Hug L.A."/>
            <person name="Sharon I."/>
            <person name="Castelle C.J."/>
            <person name="Probst A.J."/>
            <person name="Thomas B.C."/>
            <person name="Singh A."/>
            <person name="Wilkins M.J."/>
            <person name="Karaoz U."/>
            <person name="Brodie E.L."/>
            <person name="Williams K.H."/>
            <person name="Hubbard S.S."/>
            <person name="Banfield J.F."/>
        </authorList>
    </citation>
    <scope>NUCLEOTIDE SEQUENCE [LARGE SCALE GENOMIC DNA]</scope>
</reference>
<dbReference type="InterPro" id="IPR016136">
    <property type="entry name" value="DNA_helicase_N/primase_C"/>
</dbReference>
<dbReference type="STRING" id="1801997.A3J64_02090"/>
<dbReference type="InterPro" id="IPR030846">
    <property type="entry name" value="DnaG_bac"/>
</dbReference>
<feature type="zinc finger region" description="CHC2-type" evidence="12 14">
    <location>
        <begin position="35"/>
        <end position="59"/>
    </location>
</feature>
<dbReference type="Proteomes" id="UP000177061">
    <property type="component" value="Unassembled WGS sequence"/>
</dbReference>
<dbReference type="HAMAP" id="MF_00974">
    <property type="entry name" value="DNA_primase_DnaG"/>
    <property type="match status" value="1"/>
</dbReference>
<evidence type="ECO:0000313" key="18">
    <source>
        <dbReference type="EMBL" id="OGZ37571.1"/>
    </source>
</evidence>
<dbReference type="InterPro" id="IPR034151">
    <property type="entry name" value="TOPRIM_DnaG_bac"/>
</dbReference>
<evidence type="ECO:0000256" key="3">
    <source>
        <dbReference type="ARBA" id="ARBA00022679"/>
    </source>
</evidence>
<proteinExistence type="inferred from homology"/>
<comment type="similarity">
    <text evidence="12 13">Belongs to the DnaG primase family.</text>
</comment>
<keyword evidence="7 12" id="KW-0863">Zinc-finger</keyword>
<dbReference type="GO" id="GO:0006269">
    <property type="term" value="P:DNA replication, synthesis of primer"/>
    <property type="evidence" value="ECO:0007669"/>
    <property type="project" value="UniProtKB-UniRule"/>
</dbReference>
<keyword evidence="15" id="KW-0175">Coiled coil</keyword>
<dbReference type="GO" id="GO:0000428">
    <property type="term" value="C:DNA-directed RNA polymerase complex"/>
    <property type="evidence" value="ECO:0007669"/>
    <property type="project" value="UniProtKB-KW"/>
</dbReference>
<feature type="region of interest" description="Disordered" evidence="16">
    <location>
        <begin position="458"/>
        <end position="485"/>
    </location>
</feature>
<evidence type="ECO:0000256" key="15">
    <source>
        <dbReference type="SAM" id="Coils"/>
    </source>
</evidence>
<dbReference type="GO" id="GO:0003677">
    <property type="term" value="F:DNA binding"/>
    <property type="evidence" value="ECO:0007669"/>
    <property type="project" value="UniProtKB-KW"/>
</dbReference>
<protein>
    <recommendedName>
        <fullName evidence="12 13">DNA primase</fullName>
        <ecNumber evidence="12">2.7.7.101</ecNumber>
    </recommendedName>
</protein>
<comment type="domain">
    <text evidence="12">Contains an N-terminal zinc-binding domain, a central core domain that contains the primase activity, and a C-terminal DnaB-binding domain.</text>
</comment>
<keyword evidence="10 12" id="KW-0238">DNA-binding</keyword>
<keyword evidence="4 12" id="KW-0548">Nucleotidyltransferase</keyword>
<dbReference type="NCBIfam" id="TIGR01391">
    <property type="entry name" value="dnaG"/>
    <property type="match status" value="1"/>
</dbReference>
<dbReference type="AlphaFoldDB" id="A0A1G2FJ65"/>
<dbReference type="EMBL" id="MHNB01000005">
    <property type="protein sequence ID" value="OGZ37571.1"/>
    <property type="molecule type" value="Genomic_DNA"/>
</dbReference>
<dbReference type="Gene3D" id="3.90.580.10">
    <property type="entry name" value="Zinc finger, CHC2-type domain"/>
    <property type="match status" value="1"/>
</dbReference>
<keyword evidence="11 12" id="KW-0804">Transcription</keyword>
<comment type="cofactor">
    <cofactor evidence="12 13 14">
        <name>Zn(2+)</name>
        <dbReference type="ChEBI" id="CHEBI:29105"/>
    </cofactor>
    <text evidence="12 13 14">Binds 1 zinc ion per monomer.</text>
</comment>
<feature type="domain" description="Toprim" evidence="17">
    <location>
        <begin position="290"/>
        <end position="371"/>
    </location>
</feature>
<dbReference type="GO" id="GO:1990077">
    <property type="term" value="C:primosome complex"/>
    <property type="evidence" value="ECO:0007669"/>
    <property type="project" value="UniProtKB-KW"/>
</dbReference>
<gene>
    <name evidence="12" type="primary">dnaG</name>
    <name evidence="18" type="ORF">A3J64_02090</name>
</gene>
<dbReference type="PIRSF" id="PIRSF002811">
    <property type="entry name" value="DnaG"/>
    <property type="match status" value="1"/>
</dbReference>
<dbReference type="PANTHER" id="PTHR30313:SF2">
    <property type="entry name" value="DNA PRIMASE"/>
    <property type="match status" value="1"/>
</dbReference>
<dbReference type="SMART" id="SM00400">
    <property type="entry name" value="ZnF_CHCC"/>
    <property type="match status" value="1"/>
</dbReference>
<name>A0A1G2FJ65_9BACT</name>
<dbReference type="GO" id="GO:0003899">
    <property type="term" value="F:DNA-directed RNA polymerase activity"/>
    <property type="evidence" value="ECO:0007669"/>
    <property type="project" value="UniProtKB-UniRule"/>
</dbReference>
<keyword evidence="9" id="KW-0460">Magnesium</keyword>
<evidence type="ECO:0000313" key="19">
    <source>
        <dbReference type="Proteomes" id="UP000177061"/>
    </source>
</evidence>
<sequence length="628" mass="71328">MHSPIDEIKSKLDVVEVIQGYIRLSKAGRNYRALCPFHSEKTPSFSVSPERQMWYCFGCQKGGSIFDFVMAIEGIEFGEALKILAQRAGVELKKINPKLSAKWRTEKTRLYEICELAARFFEKQLEAGKTGLLVQKYLKERGLKPKTIQEWRLGFAPASNASRSDAGWPLKWRSLSDFLGGRGYGEEEIFKTGLSVKKDEIPRPTSSLTKSKAGGQDTKYQIQNTNSYDRFRHRIIFPIFDLNGAVVGFSGRIFGEGEPKYLNTSNTLIYDKSRILYGLDKAKLDIRKENLCVLVEGQMDVLMSHQAGVKNTVACSGTALTEEHLKIIKRYTDNLATAFDMDLAGETATKRSVDLAISFGFDARIIQMPANQDPADCLKNNSSLWPQLIKKAGSIMEFYFSAAFSKFNPALAQGKKEIAKILLPVIKKIPNKIEQAHWVQELGKRFQTDEKILMEEMKKTKDLSRGQSPINSGAAPSSFEKNGGSPRINSNRLEEYLFSLFWSQPELINDFKNQPSYLFVNPELANAFKKIKKLKTINQDALKENISVDLADRINFLVFKKEIEPTENFSPKKEIEFCFAQLKSRFFRQKLTQLNLAIREAERRKDKSALKDLTEEFNKLSRQMVAGN</sequence>
<comment type="catalytic activity">
    <reaction evidence="12">
        <text>ssDNA + n NTP = ssDNA/pppN(pN)n-1 hybrid + (n-1) diphosphate.</text>
        <dbReference type="EC" id="2.7.7.101"/>
    </reaction>
</comment>
<comment type="caution">
    <text evidence="18">The sequence shown here is derived from an EMBL/GenBank/DDBJ whole genome shotgun (WGS) entry which is preliminary data.</text>
</comment>
<evidence type="ECO:0000256" key="5">
    <source>
        <dbReference type="ARBA" id="ARBA00022705"/>
    </source>
</evidence>
<feature type="coiled-coil region" evidence="15">
    <location>
        <begin position="584"/>
        <end position="623"/>
    </location>
</feature>
<dbReference type="GO" id="GO:0005737">
    <property type="term" value="C:cytoplasm"/>
    <property type="evidence" value="ECO:0007669"/>
    <property type="project" value="TreeGrafter"/>
</dbReference>
<dbReference type="Gene3D" id="1.10.860.10">
    <property type="entry name" value="DNAb Helicase, Chain A"/>
    <property type="match status" value="1"/>
</dbReference>
<dbReference type="Gene3D" id="3.90.980.10">
    <property type="entry name" value="DNA primase, catalytic core, N-terminal domain"/>
    <property type="match status" value="1"/>
</dbReference>
<evidence type="ECO:0000256" key="8">
    <source>
        <dbReference type="ARBA" id="ARBA00022833"/>
    </source>
</evidence>
<evidence type="ECO:0000256" key="6">
    <source>
        <dbReference type="ARBA" id="ARBA00022723"/>
    </source>
</evidence>
<dbReference type="InterPro" id="IPR013264">
    <property type="entry name" value="DNAG_N"/>
</dbReference>
<dbReference type="Pfam" id="PF10410">
    <property type="entry name" value="DnaB_bind"/>
    <property type="match status" value="1"/>
</dbReference>
<evidence type="ECO:0000259" key="17">
    <source>
        <dbReference type="PROSITE" id="PS50880"/>
    </source>
</evidence>
<dbReference type="FunFam" id="3.90.580.10:FF:000001">
    <property type="entry name" value="DNA primase"/>
    <property type="match status" value="1"/>
</dbReference>
<dbReference type="EC" id="2.7.7.101" evidence="12"/>
<dbReference type="CDD" id="cd03364">
    <property type="entry name" value="TOPRIM_DnaG_primases"/>
    <property type="match status" value="1"/>
</dbReference>
<keyword evidence="1 12" id="KW-0240">DNA-directed RNA polymerase</keyword>
<dbReference type="SUPFAM" id="SSF57783">
    <property type="entry name" value="Zinc beta-ribbon"/>
    <property type="match status" value="1"/>
</dbReference>
<dbReference type="InterPro" id="IPR036977">
    <property type="entry name" value="DNA_primase_Znf_CHC2"/>
</dbReference>
<evidence type="ECO:0000256" key="10">
    <source>
        <dbReference type="ARBA" id="ARBA00023125"/>
    </source>
</evidence>
<dbReference type="SMART" id="SM00493">
    <property type="entry name" value="TOPRIM"/>
    <property type="match status" value="1"/>
</dbReference>
<dbReference type="Pfam" id="PF08275">
    <property type="entry name" value="DNAG_N"/>
    <property type="match status" value="2"/>
</dbReference>
<dbReference type="InterPro" id="IPR050219">
    <property type="entry name" value="DnaG_primase"/>
</dbReference>
<dbReference type="InterPro" id="IPR006171">
    <property type="entry name" value="TOPRIM_dom"/>
</dbReference>
<evidence type="ECO:0000256" key="7">
    <source>
        <dbReference type="ARBA" id="ARBA00022771"/>
    </source>
</evidence>
<dbReference type="Gene3D" id="3.40.1360.10">
    <property type="match status" value="1"/>
</dbReference>
<evidence type="ECO:0000256" key="14">
    <source>
        <dbReference type="PIRSR" id="PIRSR002811-1"/>
    </source>
</evidence>
<keyword evidence="2 12" id="KW-0639">Primosome</keyword>
<evidence type="ECO:0000256" key="11">
    <source>
        <dbReference type="ARBA" id="ARBA00023163"/>
    </source>
</evidence>
<evidence type="ECO:0000256" key="9">
    <source>
        <dbReference type="ARBA" id="ARBA00022842"/>
    </source>
</evidence>
<evidence type="ECO:0000256" key="4">
    <source>
        <dbReference type="ARBA" id="ARBA00022695"/>
    </source>
</evidence>
<keyword evidence="3 12" id="KW-0808">Transferase</keyword>
<dbReference type="Pfam" id="PF13155">
    <property type="entry name" value="Toprim_2"/>
    <property type="match status" value="1"/>
</dbReference>
<feature type="compositionally biased region" description="Polar residues" evidence="16">
    <location>
        <begin position="465"/>
        <end position="475"/>
    </location>
</feature>
<keyword evidence="6 12" id="KW-0479">Metal-binding</keyword>
<dbReference type="SUPFAM" id="SSF56731">
    <property type="entry name" value="DNA primase core"/>
    <property type="match status" value="1"/>
</dbReference>
<evidence type="ECO:0000256" key="2">
    <source>
        <dbReference type="ARBA" id="ARBA00022515"/>
    </source>
</evidence>
<organism evidence="18 19">
    <name type="scientific">Candidatus Portnoybacteria bacterium RIFCSPHIGHO2_12_FULL_38_9</name>
    <dbReference type="NCBI Taxonomy" id="1801997"/>
    <lineage>
        <taxon>Bacteria</taxon>
        <taxon>Candidatus Portnoyibacteriota</taxon>
    </lineage>
</organism>
<comment type="function">
    <text evidence="12 13">RNA polymerase that catalyzes the synthesis of short RNA molecules used as primers for DNA polymerase during DNA replication.</text>
</comment>
<evidence type="ECO:0000256" key="12">
    <source>
        <dbReference type="HAMAP-Rule" id="MF_00974"/>
    </source>
</evidence>
<dbReference type="InterPro" id="IPR006295">
    <property type="entry name" value="DNA_primase_DnaG"/>
</dbReference>
<evidence type="ECO:0000256" key="16">
    <source>
        <dbReference type="SAM" id="MobiDB-lite"/>
    </source>
</evidence>
<dbReference type="InterPro" id="IPR002694">
    <property type="entry name" value="Znf_CHC2"/>
</dbReference>
<dbReference type="InterPro" id="IPR037068">
    <property type="entry name" value="DNA_primase_core_N_sf"/>
</dbReference>
<dbReference type="InterPro" id="IPR019475">
    <property type="entry name" value="DNA_primase_DnaB-bd"/>
</dbReference>
<accession>A0A1G2FJ65</accession>
<evidence type="ECO:0000256" key="1">
    <source>
        <dbReference type="ARBA" id="ARBA00022478"/>
    </source>
</evidence>
<comment type="subunit">
    <text evidence="12">Monomer. Interacts with DnaB.</text>
</comment>
<dbReference type="PANTHER" id="PTHR30313">
    <property type="entry name" value="DNA PRIMASE"/>
    <property type="match status" value="1"/>
</dbReference>
<evidence type="ECO:0000256" key="13">
    <source>
        <dbReference type="PIRNR" id="PIRNR002811"/>
    </source>
</evidence>
<keyword evidence="5 12" id="KW-0235">DNA replication</keyword>
<dbReference type="PROSITE" id="PS50880">
    <property type="entry name" value="TOPRIM"/>
    <property type="match status" value="1"/>
</dbReference>
<keyword evidence="8 12" id="KW-0862">Zinc</keyword>
<dbReference type="GO" id="GO:0008270">
    <property type="term" value="F:zinc ion binding"/>
    <property type="evidence" value="ECO:0007669"/>
    <property type="project" value="UniProtKB-UniRule"/>
</dbReference>